<evidence type="ECO:0000256" key="3">
    <source>
        <dbReference type="ARBA" id="ARBA00022964"/>
    </source>
</evidence>
<reference evidence="7 8" key="1">
    <citation type="submission" date="2019-03" db="EMBL/GenBank/DDBJ databases">
        <title>Genomic Encyclopedia of Type Strains, Phase III (KMG-III): the genomes of soil and plant-associated and newly described type strains.</title>
        <authorList>
            <person name="Whitman W."/>
        </authorList>
    </citation>
    <scope>NUCLEOTIDE SEQUENCE [LARGE SCALE GENOMIC DNA]</scope>
    <source>
        <strain evidence="7 8">CGMCC 1.7002</strain>
    </source>
</reference>
<comment type="similarity">
    <text evidence="1">Belongs to the TfdA dioxygenase family.</text>
</comment>
<dbReference type="GO" id="GO:0005737">
    <property type="term" value="C:cytoplasm"/>
    <property type="evidence" value="ECO:0007669"/>
    <property type="project" value="TreeGrafter"/>
</dbReference>
<keyword evidence="5" id="KW-0408">Iron</keyword>
<dbReference type="PANTHER" id="PTHR30468">
    <property type="entry name" value="ALPHA-KETOGLUTARATE-DEPENDENT SULFONATE DIOXYGENASE"/>
    <property type="match status" value="1"/>
</dbReference>
<keyword evidence="2" id="KW-0479">Metal-binding</keyword>
<keyword evidence="3 7" id="KW-0223">Dioxygenase</keyword>
<dbReference type="OrthoDB" id="7209371at2"/>
<protein>
    <submittedName>
        <fullName evidence="7">Taurine dioxygenase</fullName>
    </submittedName>
</protein>
<comment type="caution">
    <text evidence="7">The sequence shown here is derived from an EMBL/GenBank/DDBJ whole genome shotgun (WGS) entry which is preliminary data.</text>
</comment>
<dbReference type="GO" id="GO:0006790">
    <property type="term" value="P:sulfur compound metabolic process"/>
    <property type="evidence" value="ECO:0007669"/>
    <property type="project" value="TreeGrafter"/>
</dbReference>
<dbReference type="AlphaFoldDB" id="A0A4R6VUA4"/>
<proteinExistence type="inferred from homology"/>
<dbReference type="RefSeq" id="WP_027835361.1">
    <property type="nucleotide sequence ID" value="NZ_SNYR01000001.1"/>
</dbReference>
<dbReference type="EMBL" id="SNYR01000001">
    <property type="protein sequence ID" value="TDQ66274.1"/>
    <property type="molecule type" value="Genomic_DNA"/>
</dbReference>
<dbReference type="Gene3D" id="3.60.130.10">
    <property type="entry name" value="Clavaminate synthase-like"/>
    <property type="match status" value="1"/>
</dbReference>
<evidence type="ECO:0000256" key="4">
    <source>
        <dbReference type="ARBA" id="ARBA00023002"/>
    </source>
</evidence>
<evidence type="ECO:0000259" key="6">
    <source>
        <dbReference type="Pfam" id="PF02668"/>
    </source>
</evidence>
<dbReference type="PANTHER" id="PTHR30468:SF1">
    <property type="entry name" value="ALPHA-KETOGLUTARATE-DEPENDENT SULFONATE DIOXYGENASE"/>
    <property type="match status" value="1"/>
</dbReference>
<gene>
    <name evidence="7" type="ORF">ATL17_0265</name>
</gene>
<dbReference type="Pfam" id="PF02668">
    <property type="entry name" value="TauD"/>
    <property type="match status" value="1"/>
</dbReference>
<feature type="domain" description="TauD/TfdA-like" evidence="6">
    <location>
        <begin position="26"/>
        <end position="279"/>
    </location>
</feature>
<sequence>MDHTNLEAIKKIATAKKTDFKTINVKRFNPVIGGEVSGIDMSQPISKEQVAELRQALNEYHVLVFRDQKIDTEQQKEFARNFGTLRKMALEDIDGDDPEIVLIQASDASQFVAGEVWHTDGTASEQPAWAQMLHIHQIPEIGCGGDTVFANMHLAYEMLSPGMKEMLEGMTAIHDAALPWAGYEAPPNLPKIEHPIVVKHPETGAKMLYINPGFTTRILQLTEFESRAILEMLFRQIEHEVLLSCRVQWEAGTVVFWDNRCTQHRAIWDYYPYSRFGERVTLVGEKPYEKI</sequence>
<dbReference type="GO" id="GO:0046872">
    <property type="term" value="F:metal ion binding"/>
    <property type="evidence" value="ECO:0007669"/>
    <property type="project" value="UniProtKB-KW"/>
</dbReference>
<dbReference type="InterPro" id="IPR003819">
    <property type="entry name" value="TauD/TfdA-like"/>
</dbReference>
<evidence type="ECO:0000313" key="7">
    <source>
        <dbReference type="EMBL" id="TDQ66274.1"/>
    </source>
</evidence>
<dbReference type="InterPro" id="IPR042098">
    <property type="entry name" value="TauD-like_sf"/>
</dbReference>
<evidence type="ECO:0000313" key="8">
    <source>
        <dbReference type="Proteomes" id="UP000295391"/>
    </source>
</evidence>
<dbReference type="InterPro" id="IPR051323">
    <property type="entry name" value="AtsK-like"/>
</dbReference>
<organism evidence="7 8">
    <name type="scientific">Maritalea mobilis</name>
    <dbReference type="NCBI Taxonomy" id="483324"/>
    <lineage>
        <taxon>Bacteria</taxon>
        <taxon>Pseudomonadati</taxon>
        <taxon>Pseudomonadota</taxon>
        <taxon>Alphaproteobacteria</taxon>
        <taxon>Hyphomicrobiales</taxon>
        <taxon>Devosiaceae</taxon>
        <taxon>Maritalea</taxon>
    </lineage>
</organism>
<keyword evidence="4" id="KW-0560">Oxidoreductase</keyword>
<dbReference type="GO" id="GO:0000908">
    <property type="term" value="F:taurine dioxygenase activity"/>
    <property type="evidence" value="ECO:0007669"/>
    <property type="project" value="TreeGrafter"/>
</dbReference>
<evidence type="ECO:0000256" key="2">
    <source>
        <dbReference type="ARBA" id="ARBA00022723"/>
    </source>
</evidence>
<accession>A0A4R6VUA4</accession>
<evidence type="ECO:0000256" key="5">
    <source>
        <dbReference type="ARBA" id="ARBA00023004"/>
    </source>
</evidence>
<dbReference type="SUPFAM" id="SSF51197">
    <property type="entry name" value="Clavaminate synthase-like"/>
    <property type="match status" value="1"/>
</dbReference>
<evidence type="ECO:0000256" key="1">
    <source>
        <dbReference type="ARBA" id="ARBA00005896"/>
    </source>
</evidence>
<name>A0A4R6VUA4_9HYPH</name>
<dbReference type="Proteomes" id="UP000295391">
    <property type="component" value="Unassembled WGS sequence"/>
</dbReference>
<keyword evidence="8" id="KW-1185">Reference proteome</keyword>